<protein>
    <submittedName>
        <fullName evidence="1">Uncharacterized protein</fullName>
    </submittedName>
</protein>
<dbReference type="AlphaFoldDB" id="A0A8K1FFL2"/>
<evidence type="ECO:0000313" key="2">
    <source>
        <dbReference type="Proteomes" id="UP000794436"/>
    </source>
</evidence>
<gene>
    <name evidence="1" type="ORF">Poli38472_007244</name>
</gene>
<accession>A0A8K1FFL2</accession>
<name>A0A8K1FFL2_PYTOL</name>
<keyword evidence="2" id="KW-1185">Reference proteome</keyword>
<dbReference type="EMBL" id="SPLM01000110">
    <property type="protein sequence ID" value="TMW59099.1"/>
    <property type="molecule type" value="Genomic_DNA"/>
</dbReference>
<dbReference type="Proteomes" id="UP000794436">
    <property type="component" value="Unassembled WGS sequence"/>
</dbReference>
<organism evidence="1 2">
    <name type="scientific">Pythium oligandrum</name>
    <name type="common">Mycoparasitic fungus</name>
    <dbReference type="NCBI Taxonomy" id="41045"/>
    <lineage>
        <taxon>Eukaryota</taxon>
        <taxon>Sar</taxon>
        <taxon>Stramenopiles</taxon>
        <taxon>Oomycota</taxon>
        <taxon>Peronosporomycetes</taxon>
        <taxon>Pythiales</taxon>
        <taxon>Pythiaceae</taxon>
        <taxon>Pythium</taxon>
    </lineage>
</organism>
<comment type="caution">
    <text evidence="1">The sequence shown here is derived from an EMBL/GenBank/DDBJ whole genome shotgun (WGS) entry which is preliminary data.</text>
</comment>
<evidence type="ECO:0000313" key="1">
    <source>
        <dbReference type="EMBL" id="TMW59099.1"/>
    </source>
</evidence>
<proteinExistence type="predicted"/>
<reference evidence="1" key="1">
    <citation type="submission" date="2019-03" db="EMBL/GenBank/DDBJ databases">
        <title>Long read genome sequence of the mycoparasitic Pythium oligandrum ATCC 38472 isolated from sugarbeet rhizosphere.</title>
        <authorList>
            <person name="Gaulin E."/>
        </authorList>
    </citation>
    <scope>NUCLEOTIDE SEQUENCE</scope>
    <source>
        <strain evidence="1">ATCC 38472_TT</strain>
    </source>
</reference>
<sequence length="359" mass="40129">MSSQSDELVRAIALIQELHGDGSTTSSAPRPLGCATINEESSESVAHELVYLRAKVRELEAQRANLEERSVAAHVWKQVADRQSAQRYAAELENVKLRVILDTQLEVGKELMRVLELEAPHLVPRGPRFHISFPGVKDVSFDEQHALVDELFLQSNAVFAQFAHDSASNVREMHLEEDDSGGIVVAIKMGWVLPFSADHVQNAVWRITRDQAARRGHLTEEKDSLHVAFEATKLRSVSAAGWQLTKKYTSQDKVPPTIVSYASAQKSKRLKEDQDAVDIRYQDESWVRLVDRVVCGQAMTHVQIGRRVYSAFAMSDPDTPQAVVGSATDHFLHAIDADLSRVQQCIENLLFARRLDGMS</sequence>